<dbReference type="Proteomes" id="UP000075714">
    <property type="component" value="Unassembled WGS sequence"/>
</dbReference>
<reference evidence="2" key="1">
    <citation type="journal article" date="2016" name="Nat. Commun.">
        <title>The Gonium pectorale genome demonstrates co-option of cell cycle regulation during the evolution of multicellularity.</title>
        <authorList>
            <person name="Hanschen E.R."/>
            <person name="Marriage T.N."/>
            <person name="Ferris P.J."/>
            <person name="Hamaji T."/>
            <person name="Toyoda A."/>
            <person name="Fujiyama A."/>
            <person name="Neme R."/>
            <person name="Noguchi H."/>
            <person name="Minakuchi Y."/>
            <person name="Suzuki M."/>
            <person name="Kawai-Toyooka H."/>
            <person name="Smith D.R."/>
            <person name="Sparks H."/>
            <person name="Anderson J."/>
            <person name="Bakaric R."/>
            <person name="Luria V."/>
            <person name="Karger A."/>
            <person name="Kirschner M.W."/>
            <person name="Durand P.M."/>
            <person name="Michod R.E."/>
            <person name="Nozaki H."/>
            <person name="Olson B.J."/>
        </authorList>
    </citation>
    <scope>NUCLEOTIDE SEQUENCE [LARGE SCALE GENOMIC DNA]</scope>
    <source>
        <strain evidence="2">NIES-2863</strain>
    </source>
</reference>
<protein>
    <submittedName>
        <fullName evidence="1">Uncharacterized protein</fullName>
    </submittedName>
</protein>
<dbReference type="AlphaFoldDB" id="A0A150FU66"/>
<dbReference type="OrthoDB" id="546283at2759"/>
<evidence type="ECO:0000313" key="2">
    <source>
        <dbReference type="Proteomes" id="UP000075714"/>
    </source>
</evidence>
<keyword evidence="2" id="KW-1185">Reference proteome</keyword>
<organism evidence="1 2">
    <name type="scientific">Gonium pectorale</name>
    <name type="common">Green alga</name>
    <dbReference type="NCBI Taxonomy" id="33097"/>
    <lineage>
        <taxon>Eukaryota</taxon>
        <taxon>Viridiplantae</taxon>
        <taxon>Chlorophyta</taxon>
        <taxon>core chlorophytes</taxon>
        <taxon>Chlorophyceae</taxon>
        <taxon>CS clade</taxon>
        <taxon>Chlamydomonadales</taxon>
        <taxon>Volvocaceae</taxon>
        <taxon>Gonium</taxon>
    </lineage>
</organism>
<name>A0A150FU66_GONPE</name>
<sequence length="174" mass="19841">MCISSLVNVEKFYGDQVAELQREKEQGQFAARHRDYVSKFDDRAFVYLVRHEPKYQRALAAGAQQVTNKSDLFKVLKAIKSAEEDGDEDAAAVHFTPHNLQLREAWYEAIKAKGLSLEEYQALRIFKDSTNRTFHQSPTAREALQLLNTSLPVPSVYAAYKEPLVKLLQVLVQP</sequence>
<gene>
    <name evidence="1" type="ORF">GPECTOR_742g904</name>
</gene>
<comment type="caution">
    <text evidence="1">The sequence shown here is derived from an EMBL/GenBank/DDBJ whole genome shotgun (WGS) entry which is preliminary data.</text>
</comment>
<evidence type="ECO:0000313" key="1">
    <source>
        <dbReference type="EMBL" id="KXZ41136.1"/>
    </source>
</evidence>
<accession>A0A150FU66</accession>
<dbReference type="EMBL" id="LSYV01000738">
    <property type="protein sequence ID" value="KXZ41136.1"/>
    <property type="molecule type" value="Genomic_DNA"/>
</dbReference>
<proteinExistence type="predicted"/>